<evidence type="ECO:0000313" key="20">
    <source>
        <dbReference type="Proteomes" id="UP000184330"/>
    </source>
</evidence>
<gene>
    <name evidence="19" type="ORF">PAC_12887</name>
</gene>
<keyword evidence="12" id="KW-0449">Lipoprotein</keyword>
<keyword evidence="7 15" id="KW-0812">Transmembrane</keyword>
<feature type="chain" id="PRO_5013154511" evidence="16">
    <location>
        <begin position="23"/>
        <end position="497"/>
    </location>
</feature>
<evidence type="ECO:0000256" key="8">
    <source>
        <dbReference type="ARBA" id="ARBA00022729"/>
    </source>
</evidence>
<comment type="subcellular location">
    <subcellularLocation>
        <location evidence="2">Membrane</location>
        <topology evidence="2">Lipid-anchor</topology>
        <topology evidence="2">GPI-anchor</topology>
    </subcellularLocation>
    <subcellularLocation>
        <location evidence="1">Membrane</location>
        <topology evidence="1">Multi-pass membrane protein</topology>
    </subcellularLocation>
    <subcellularLocation>
        <location evidence="3">Secreted</location>
    </subcellularLocation>
</comment>
<evidence type="ECO:0000256" key="5">
    <source>
        <dbReference type="ARBA" id="ARBA00022525"/>
    </source>
</evidence>
<feature type="transmembrane region" description="Helical" evidence="15">
    <location>
        <begin position="300"/>
        <end position="320"/>
    </location>
</feature>
<evidence type="ECO:0000256" key="13">
    <source>
        <dbReference type="ARBA" id="ARBA00038359"/>
    </source>
</evidence>
<evidence type="ECO:0000256" key="11">
    <source>
        <dbReference type="ARBA" id="ARBA00023157"/>
    </source>
</evidence>
<feature type="transmembrane region" description="Helical" evidence="15">
    <location>
        <begin position="144"/>
        <end position="164"/>
    </location>
</feature>
<dbReference type="GO" id="GO:0098552">
    <property type="term" value="C:side of membrane"/>
    <property type="evidence" value="ECO:0007669"/>
    <property type="project" value="UniProtKB-KW"/>
</dbReference>
<comment type="similarity">
    <text evidence="4">Belongs to the RBT5 family.</text>
</comment>
<name>A0A1L7XD69_9HELO</name>
<accession>A0A1L7XD69</accession>
<comment type="similarity">
    <text evidence="13">Belongs to the SAT4 family.</text>
</comment>
<feature type="transmembrane region" description="Helical" evidence="15">
    <location>
        <begin position="112"/>
        <end position="132"/>
    </location>
</feature>
<keyword evidence="10 15" id="KW-0472">Membrane</keyword>
<evidence type="ECO:0000256" key="2">
    <source>
        <dbReference type="ARBA" id="ARBA00004589"/>
    </source>
</evidence>
<dbReference type="InterPro" id="IPR008427">
    <property type="entry name" value="Extracellular_membr_CFEM_dom"/>
</dbReference>
<dbReference type="PANTHER" id="PTHR33048">
    <property type="entry name" value="PTH11-LIKE INTEGRAL MEMBRANE PROTEIN (AFU_ORTHOLOGUE AFUA_5G11245)"/>
    <property type="match status" value="1"/>
</dbReference>
<evidence type="ECO:0000256" key="12">
    <source>
        <dbReference type="ARBA" id="ARBA00023288"/>
    </source>
</evidence>
<dbReference type="InterPro" id="IPR049326">
    <property type="entry name" value="Rhodopsin_dom_fungi"/>
</dbReference>
<protein>
    <submittedName>
        <fullName evidence="19">Uncharacterized protein</fullName>
    </submittedName>
</protein>
<evidence type="ECO:0000256" key="4">
    <source>
        <dbReference type="ARBA" id="ARBA00010031"/>
    </source>
</evidence>
<evidence type="ECO:0000256" key="7">
    <source>
        <dbReference type="ARBA" id="ARBA00022692"/>
    </source>
</evidence>
<feature type="domain" description="Rhodopsin" evidence="18">
    <location>
        <begin position="128"/>
        <end position="364"/>
    </location>
</feature>
<dbReference type="Pfam" id="PF20684">
    <property type="entry name" value="Fung_rhodopsin"/>
    <property type="match status" value="1"/>
</dbReference>
<feature type="region of interest" description="Disordered" evidence="14">
    <location>
        <begin position="412"/>
        <end position="449"/>
    </location>
</feature>
<dbReference type="Pfam" id="PF05730">
    <property type="entry name" value="CFEM"/>
    <property type="match status" value="1"/>
</dbReference>
<keyword evidence="5" id="KW-0964">Secreted</keyword>
<organism evidence="19 20">
    <name type="scientific">Phialocephala subalpina</name>
    <dbReference type="NCBI Taxonomy" id="576137"/>
    <lineage>
        <taxon>Eukaryota</taxon>
        <taxon>Fungi</taxon>
        <taxon>Dikarya</taxon>
        <taxon>Ascomycota</taxon>
        <taxon>Pezizomycotina</taxon>
        <taxon>Leotiomycetes</taxon>
        <taxon>Helotiales</taxon>
        <taxon>Mollisiaceae</taxon>
        <taxon>Phialocephala</taxon>
        <taxon>Phialocephala fortinii species complex</taxon>
    </lineage>
</organism>
<keyword evidence="9 15" id="KW-1133">Transmembrane helix</keyword>
<evidence type="ECO:0000256" key="10">
    <source>
        <dbReference type="ARBA" id="ARBA00023136"/>
    </source>
</evidence>
<evidence type="ECO:0000256" key="3">
    <source>
        <dbReference type="ARBA" id="ARBA00004613"/>
    </source>
</evidence>
<evidence type="ECO:0000256" key="6">
    <source>
        <dbReference type="ARBA" id="ARBA00022622"/>
    </source>
</evidence>
<keyword evidence="8 16" id="KW-0732">Signal</keyword>
<dbReference type="AlphaFoldDB" id="A0A1L7XD69"/>
<feature type="domain" description="CFEM" evidence="17">
    <location>
        <begin position="32"/>
        <end position="90"/>
    </location>
</feature>
<evidence type="ECO:0000313" key="19">
    <source>
        <dbReference type="EMBL" id="CZR62990.1"/>
    </source>
</evidence>
<dbReference type="GO" id="GO:0005576">
    <property type="term" value="C:extracellular region"/>
    <property type="evidence" value="ECO:0007669"/>
    <property type="project" value="UniProtKB-SubCell"/>
</dbReference>
<feature type="transmembrane region" description="Helical" evidence="15">
    <location>
        <begin position="266"/>
        <end position="288"/>
    </location>
</feature>
<evidence type="ECO:0000256" key="9">
    <source>
        <dbReference type="ARBA" id="ARBA00022989"/>
    </source>
</evidence>
<keyword evidence="11" id="KW-1015">Disulfide bond</keyword>
<proteinExistence type="inferred from homology"/>
<feature type="transmembrane region" description="Helical" evidence="15">
    <location>
        <begin position="223"/>
        <end position="246"/>
    </location>
</feature>
<evidence type="ECO:0000259" key="18">
    <source>
        <dbReference type="Pfam" id="PF20684"/>
    </source>
</evidence>
<sequence length="497" mass="55691">MQVGMLLLIIFSLAMFSFATLAQQDLTEILLSYPACSAECSAKYLPIANCGLSDLRNCMCTNDTLQYQIGACVLSSCNVSDQITKVIPVSTTITQTEICNGVPQPWQGDRSVRASIIIAVFTFPIVALRFITRIHITKKLWWDDWAILLATVFIVPNTILPMYLSHHGFGTHFYDVPPANIPMLEKLFYVANIFYVLVQNIPKFSILLLYLRIFPTPEFRRKPYAALTWQACHTLGFLFAVAFQCVPVPSFWDPFITDKRCVNLPVLAYMGAGFSIFEDIVIMLLPIYELKGLNLGLRKRIALILMSALGSFACLISMIRLKFVIGYGTRIDSTWFNVDVVIWSEIETYTAVICACLMCIRPLILKYTPSLFPSTKNSQTTPSSSRHLHTNSSEAKVSSWIRAERASRYSERLSDEEDIEGRNVAGEDNKGGVMERSGQGKGGGDGKGQIRVTTECMVEYEMQRVASRRAESEVSTIGELMETGSKENLNDRFVLAI</sequence>
<feature type="transmembrane region" description="Helical" evidence="15">
    <location>
        <begin position="187"/>
        <end position="211"/>
    </location>
</feature>
<dbReference type="InterPro" id="IPR052337">
    <property type="entry name" value="SAT4-like"/>
</dbReference>
<dbReference type="PANTHER" id="PTHR33048:SF47">
    <property type="entry name" value="INTEGRAL MEMBRANE PROTEIN-RELATED"/>
    <property type="match status" value="1"/>
</dbReference>
<evidence type="ECO:0000259" key="17">
    <source>
        <dbReference type="Pfam" id="PF05730"/>
    </source>
</evidence>
<evidence type="ECO:0000256" key="16">
    <source>
        <dbReference type="SAM" id="SignalP"/>
    </source>
</evidence>
<keyword evidence="6" id="KW-0325">Glycoprotein</keyword>
<dbReference type="STRING" id="576137.A0A1L7XD69"/>
<dbReference type="OrthoDB" id="5329176at2759"/>
<evidence type="ECO:0000256" key="14">
    <source>
        <dbReference type="SAM" id="MobiDB-lite"/>
    </source>
</evidence>
<dbReference type="EMBL" id="FJOG01000022">
    <property type="protein sequence ID" value="CZR62990.1"/>
    <property type="molecule type" value="Genomic_DNA"/>
</dbReference>
<reference evidence="19 20" key="1">
    <citation type="submission" date="2016-03" db="EMBL/GenBank/DDBJ databases">
        <authorList>
            <person name="Ploux O."/>
        </authorList>
    </citation>
    <scope>NUCLEOTIDE SEQUENCE [LARGE SCALE GENOMIC DNA]</scope>
    <source>
        <strain evidence="19 20">UAMH 11012</strain>
    </source>
</reference>
<evidence type="ECO:0000256" key="15">
    <source>
        <dbReference type="SAM" id="Phobius"/>
    </source>
</evidence>
<evidence type="ECO:0000256" key="1">
    <source>
        <dbReference type="ARBA" id="ARBA00004141"/>
    </source>
</evidence>
<feature type="signal peptide" evidence="16">
    <location>
        <begin position="1"/>
        <end position="22"/>
    </location>
</feature>
<keyword evidence="20" id="KW-1185">Reference proteome</keyword>
<keyword evidence="6" id="KW-0336">GPI-anchor</keyword>
<dbReference type="Proteomes" id="UP000184330">
    <property type="component" value="Unassembled WGS sequence"/>
</dbReference>